<dbReference type="PATRIC" id="fig|1388762.3.peg.2510"/>
<comment type="caution">
    <text evidence="5">The sequence shown here is derived from an EMBL/GenBank/DDBJ whole genome shotgun (WGS) entry which is preliminary data.</text>
</comment>
<evidence type="ECO:0000256" key="1">
    <source>
        <dbReference type="ARBA" id="ARBA00001954"/>
    </source>
</evidence>
<dbReference type="Proteomes" id="UP000018511">
    <property type="component" value="Unassembled WGS sequence"/>
</dbReference>
<protein>
    <submittedName>
        <fullName evidence="5">SyrP protein</fullName>
    </submittedName>
</protein>
<comment type="cofactor">
    <cofactor evidence="1">
        <name>Fe(2+)</name>
        <dbReference type="ChEBI" id="CHEBI:29033"/>
    </cofactor>
</comment>
<dbReference type="InterPro" id="IPR003819">
    <property type="entry name" value="TauD/TfdA-like"/>
</dbReference>
<gene>
    <name evidence="5" type="ORF">O164_12540</name>
</gene>
<evidence type="ECO:0000259" key="4">
    <source>
        <dbReference type="Pfam" id="PF02668"/>
    </source>
</evidence>
<organism evidence="5 6">
    <name type="scientific">Pseudomonas taiwanensis SJ9</name>
    <dbReference type="NCBI Taxonomy" id="1388762"/>
    <lineage>
        <taxon>Bacteria</taxon>
        <taxon>Pseudomonadati</taxon>
        <taxon>Pseudomonadota</taxon>
        <taxon>Gammaproteobacteria</taxon>
        <taxon>Pseudomonadales</taxon>
        <taxon>Pseudomonadaceae</taxon>
        <taxon>Pseudomonas</taxon>
    </lineage>
</organism>
<sequence>MSELLSFAIEPLDAARGNLPLLVRAPEPGIDLLEAFAELQPLVDRHLLQAGGILFRGFEVGGAEAFRQFAASFGHPLLNYEFGSTPRSNVTKGVYTSTEYPAHQSIPLHNEQAYTLEWPMKIWFYSVIPAETGGETPIADSREVYRRMPARIRERLVEKGLMYVRNYGNGLDVEWSQVFNTEDPRQVEAYCRAHAIECIWKDDGELRTRQRCQVVARHPVTGEDVWFNQAHLFHVSNLQPEVRESLMDIVEEEDLPRNVYYGDGTTIEDSLLDEVRGVLDECTISFPWLENDVLMLDNMLAAHARSPFTGKRKVVVAMAQGRVVALTVLKVLQGPCGSGLASRCAVRAALDLTGAEAVMANTCQPDAFPTHAPATYKNSRLFLRLGTGNSTSCEIPYNLCRHASDCSCKSPTLGFARR</sequence>
<dbReference type="PANTHER" id="PTHR10696:SF56">
    <property type="entry name" value="TAUD_TFDA-LIKE DOMAIN-CONTAINING PROTEIN"/>
    <property type="match status" value="1"/>
</dbReference>
<dbReference type="PANTHER" id="PTHR10696">
    <property type="entry name" value="GAMMA-BUTYROBETAINE HYDROXYLASE-RELATED"/>
    <property type="match status" value="1"/>
</dbReference>
<dbReference type="Pfam" id="PF02668">
    <property type="entry name" value="TauD"/>
    <property type="match status" value="1"/>
</dbReference>
<reference evidence="5 6" key="1">
    <citation type="submission" date="2013-10" db="EMBL/GenBank/DDBJ databases">
        <title>Whole Genome Shotgun Sequence of Pseudomonas taiwanensis SJ9.</title>
        <authorList>
            <person name="Hong S.-J."/>
            <person name="Shin J.-H."/>
        </authorList>
    </citation>
    <scope>NUCLEOTIDE SEQUENCE [LARGE SCALE GENOMIC DNA]</scope>
    <source>
        <strain evidence="5 6">SJ9</strain>
    </source>
</reference>
<dbReference type="InterPro" id="IPR050411">
    <property type="entry name" value="AlphaKG_dependent_hydroxylases"/>
</dbReference>
<keyword evidence="3" id="KW-0045">Antibiotic biosynthesis</keyword>
<evidence type="ECO:0000256" key="3">
    <source>
        <dbReference type="ARBA" id="ARBA00023194"/>
    </source>
</evidence>
<dbReference type="AlphaFoldDB" id="V7DAM7"/>
<proteinExistence type="predicted"/>
<accession>V7DAM7</accession>
<evidence type="ECO:0000313" key="5">
    <source>
        <dbReference type="EMBL" id="ESW39364.1"/>
    </source>
</evidence>
<feature type="domain" description="TauD/TfdA-like" evidence="4">
    <location>
        <begin position="27"/>
        <end position="317"/>
    </location>
</feature>
<dbReference type="InterPro" id="IPR042098">
    <property type="entry name" value="TauD-like_sf"/>
</dbReference>
<keyword evidence="2" id="KW-0560">Oxidoreductase</keyword>
<evidence type="ECO:0000313" key="6">
    <source>
        <dbReference type="Proteomes" id="UP000018511"/>
    </source>
</evidence>
<name>V7DAM7_9PSED</name>
<dbReference type="EMBL" id="AXUP01000157">
    <property type="protein sequence ID" value="ESW39364.1"/>
    <property type="molecule type" value="Genomic_DNA"/>
</dbReference>
<dbReference type="GO" id="GO:0016706">
    <property type="term" value="F:2-oxoglutarate-dependent dioxygenase activity"/>
    <property type="evidence" value="ECO:0007669"/>
    <property type="project" value="UniProtKB-ARBA"/>
</dbReference>
<evidence type="ECO:0000256" key="2">
    <source>
        <dbReference type="ARBA" id="ARBA00023002"/>
    </source>
</evidence>
<dbReference type="SUPFAM" id="SSF51197">
    <property type="entry name" value="Clavaminate synthase-like"/>
    <property type="match status" value="1"/>
</dbReference>
<dbReference type="GO" id="GO:0017000">
    <property type="term" value="P:antibiotic biosynthetic process"/>
    <property type="evidence" value="ECO:0007669"/>
    <property type="project" value="UniProtKB-KW"/>
</dbReference>
<dbReference type="Gene3D" id="3.60.130.10">
    <property type="entry name" value="Clavaminate synthase-like"/>
    <property type="match status" value="1"/>
</dbReference>